<reference evidence="1 2" key="1">
    <citation type="submission" date="2021-01" db="EMBL/GenBank/DDBJ databases">
        <title>Prevotella A2931 sp. nov.</title>
        <authorList>
            <person name="Buhl M."/>
            <person name="Oberhettinger P."/>
        </authorList>
    </citation>
    <scope>NUCLEOTIDE SEQUENCE [LARGE SCALE GENOMIC DNA]</scope>
    <source>
        <strain evidence="1 2">A2931</strain>
    </source>
</reference>
<protein>
    <submittedName>
        <fullName evidence="1">Exo-alpha-sialidase</fullName>
    </submittedName>
</protein>
<dbReference type="Proteomes" id="UP000664265">
    <property type="component" value="Unassembled WGS sequence"/>
</dbReference>
<proteinExistence type="predicted"/>
<organism evidence="1 2">
    <name type="scientific">Prevotella illustrans</name>
    <dbReference type="NCBI Taxonomy" id="2800387"/>
    <lineage>
        <taxon>Bacteria</taxon>
        <taxon>Pseudomonadati</taxon>
        <taxon>Bacteroidota</taxon>
        <taxon>Bacteroidia</taxon>
        <taxon>Bacteroidales</taxon>
        <taxon>Prevotellaceae</taxon>
        <taxon>Prevotella</taxon>
    </lineage>
</organism>
<dbReference type="InterPro" id="IPR015915">
    <property type="entry name" value="Kelch-typ_b-propeller"/>
</dbReference>
<dbReference type="PROSITE" id="PS51257">
    <property type="entry name" value="PROKAR_LIPOPROTEIN"/>
    <property type="match status" value="1"/>
</dbReference>
<dbReference type="SUPFAM" id="SSF117281">
    <property type="entry name" value="Kelch motif"/>
    <property type="match status" value="1"/>
</dbReference>
<gene>
    <name evidence="1" type="ORF">JHU38_11945</name>
</gene>
<dbReference type="CDD" id="cd15482">
    <property type="entry name" value="Sialidase_non-viral"/>
    <property type="match status" value="1"/>
</dbReference>
<comment type="caution">
    <text evidence="1">The sequence shown here is derived from an EMBL/GenBank/DDBJ whole genome shotgun (WGS) entry which is preliminary data.</text>
</comment>
<dbReference type="Gene3D" id="2.120.10.80">
    <property type="entry name" value="Kelch-type beta propeller"/>
    <property type="match status" value="2"/>
</dbReference>
<keyword evidence="2" id="KW-1185">Reference proteome</keyword>
<name>A0ABS3M8E5_9BACT</name>
<dbReference type="EMBL" id="JAERMS010000065">
    <property type="protein sequence ID" value="MBO1364462.1"/>
    <property type="molecule type" value="Genomic_DNA"/>
</dbReference>
<accession>A0ABS3M8E5</accession>
<evidence type="ECO:0000313" key="2">
    <source>
        <dbReference type="Proteomes" id="UP000664265"/>
    </source>
</evidence>
<sequence length="502" mass="54253">MSVKNLFFVALACAGIAFSSCSKEEDEPVVGIVSGSITPLGSPLAYKLEPKGAGVLENTNDSVAWDVTDVALSEATVKLDPTLDATILYNNQPVGAQGVVVNATSAVSFTVKGSTGKTKVYTLNIVRTKSAEIGFKKKASSFNGLPSKIVWMDVTSFKGKFYALVISTKSTASKSPDTTEELYQLFNSVDGLAWSEVPYTVTGANDVIGGEGARLVTFKDKLYVLGGMRTLGKDKFGNPAELEDGWFGPSPVIKQWRSYVSTDGTNFEALLPKTKIKKNGEEINPENMYVYNNPYATLTTFGDKLYVHGGYTIGFGMIQGANNTLSTSDGMTWEVLTTTVVDEAKLTIPTIGTNLFVFKNKLYMVGGFSSYIDPKNMKNGVFSSTDGTTWKLEAETVDGFKNLYQSKVVVNNNIIYLFGGETLGADGETRILSDVVYRSTDAIHWTPLIVPKSFAGTRCASSALMGQAVWFFGGYSSVSSGYYACPTVNDIYGSDTWNAFFK</sequence>
<evidence type="ECO:0000313" key="1">
    <source>
        <dbReference type="EMBL" id="MBO1364462.1"/>
    </source>
</evidence>
<dbReference type="RefSeq" id="WP_107580949.1">
    <property type="nucleotide sequence ID" value="NZ_JAERMS010000065.1"/>
</dbReference>